<evidence type="ECO:0000313" key="3">
    <source>
        <dbReference type="EMBL" id="QGL51181.1"/>
    </source>
</evidence>
<dbReference type="Pfam" id="PF00583">
    <property type="entry name" value="Acetyltransf_1"/>
    <property type="match status" value="1"/>
</dbReference>
<evidence type="ECO:0000259" key="1">
    <source>
        <dbReference type="PROSITE" id="PS51186"/>
    </source>
</evidence>
<organism evidence="2 5">
    <name type="scientific">Micromonospora terminaliae</name>
    <dbReference type="NCBI Taxonomy" id="1914461"/>
    <lineage>
        <taxon>Bacteria</taxon>
        <taxon>Bacillati</taxon>
        <taxon>Actinomycetota</taxon>
        <taxon>Actinomycetes</taxon>
        <taxon>Micromonosporales</taxon>
        <taxon>Micromonosporaceae</taxon>
        <taxon>Micromonospora</taxon>
    </lineage>
</organism>
<dbReference type="SUPFAM" id="SSF55729">
    <property type="entry name" value="Acyl-CoA N-acyltransferases (Nat)"/>
    <property type="match status" value="1"/>
</dbReference>
<feature type="domain" description="N-acetyltransferase" evidence="1">
    <location>
        <begin position="8"/>
        <end position="173"/>
    </location>
</feature>
<name>A0AAJ3DIZ0_9ACTN</name>
<reference evidence="3 4" key="1">
    <citation type="submission" date="2019-10" db="EMBL/GenBank/DDBJ databases">
        <title>Genome Sequence of Micromonospora terminaliae DSM 101760.</title>
        <authorList>
            <person name="Guo L."/>
        </authorList>
    </citation>
    <scope>NUCLEOTIDE SEQUENCE [LARGE SCALE GENOMIC DNA]</scope>
    <source>
        <strain evidence="3 4">DSM 101760</strain>
    </source>
</reference>
<protein>
    <submittedName>
        <fullName evidence="2">GNAT family N-acetyltransferase</fullName>
    </submittedName>
</protein>
<dbReference type="Proteomes" id="UP000477779">
    <property type="component" value="Unassembled WGS sequence"/>
</dbReference>
<dbReference type="PROSITE" id="PS51186">
    <property type="entry name" value="GNAT"/>
    <property type="match status" value="1"/>
</dbReference>
<evidence type="ECO:0000313" key="2">
    <source>
        <dbReference type="EMBL" id="NES28292.1"/>
    </source>
</evidence>
<dbReference type="AlphaFoldDB" id="A0AAJ3DIZ0"/>
<sequence>MARVSGSMEVRHATLADLDGIIDVHTQARLAYYGAGGLTSESIVNPTLEREQRTGWTAAIGSPRKRVMCAVVGDRIVGIAAMGPPLSSQVDAGTVGQLYQIHVVPGSWRKGIGSTLHALFVRYLEEIPLPTGLLEVWERNSRARAFYTRHGWKPDGEFREGPDNSKYIGMRLELMAHRAAASTPPQEEG</sequence>
<accession>A0AAJ3DIZ0</accession>
<proteinExistence type="predicted"/>
<dbReference type="GO" id="GO:0016747">
    <property type="term" value="F:acyltransferase activity, transferring groups other than amino-acyl groups"/>
    <property type="evidence" value="ECO:0007669"/>
    <property type="project" value="InterPro"/>
</dbReference>
<dbReference type="EMBL" id="CP045309">
    <property type="protein sequence ID" value="QGL51181.1"/>
    <property type="molecule type" value="Genomic_DNA"/>
</dbReference>
<keyword evidence="4" id="KW-1185">Reference proteome</keyword>
<dbReference type="InterPro" id="IPR016181">
    <property type="entry name" value="Acyl_CoA_acyltransferase"/>
</dbReference>
<dbReference type="Proteomes" id="UP000402241">
    <property type="component" value="Chromosome"/>
</dbReference>
<evidence type="ECO:0000313" key="5">
    <source>
        <dbReference type="Proteomes" id="UP000477779"/>
    </source>
</evidence>
<dbReference type="Gene3D" id="3.40.630.30">
    <property type="match status" value="1"/>
</dbReference>
<dbReference type="EMBL" id="JAAHBZ010000004">
    <property type="protein sequence ID" value="NES28292.1"/>
    <property type="molecule type" value="Genomic_DNA"/>
</dbReference>
<reference evidence="2 5" key="2">
    <citation type="submission" date="2020-02" db="EMBL/GenBank/DDBJ databases">
        <title>WGS of Micromonospora spp. isolated from hot spring.</title>
        <authorList>
            <person name="Thawai C."/>
        </authorList>
    </citation>
    <scope>NUCLEOTIDE SEQUENCE [LARGE SCALE GENOMIC DNA]</scope>
    <source>
        <strain evidence="2 5">TMS7</strain>
    </source>
</reference>
<dbReference type="InterPro" id="IPR000182">
    <property type="entry name" value="GNAT_dom"/>
</dbReference>
<gene>
    <name evidence="2" type="ORF">G3561_12155</name>
    <name evidence="3" type="ORF">GCE86_02210</name>
</gene>
<evidence type="ECO:0000313" key="4">
    <source>
        <dbReference type="Proteomes" id="UP000402241"/>
    </source>
</evidence>